<dbReference type="InterPro" id="IPR036900">
    <property type="entry name" value="A-D-PHexomutase_C_sf"/>
</dbReference>
<dbReference type="InterPro" id="IPR005844">
    <property type="entry name" value="A-D-PHexomutase_a/b/a-I"/>
</dbReference>
<feature type="domain" description="Alpha-D-phosphohexomutase alpha/beta/alpha" evidence="9">
    <location>
        <begin position="2"/>
        <end position="128"/>
    </location>
</feature>
<evidence type="ECO:0000256" key="2">
    <source>
        <dbReference type="ARBA" id="ARBA00010231"/>
    </source>
</evidence>
<protein>
    <submittedName>
        <fullName evidence="11">Phosphoglucomutase</fullName>
    </submittedName>
</protein>
<dbReference type="EMBL" id="DTAN01000087">
    <property type="protein sequence ID" value="HGU65019.1"/>
    <property type="molecule type" value="Genomic_DNA"/>
</dbReference>
<comment type="cofactor">
    <cofactor evidence="1">
        <name>Mg(2+)</name>
        <dbReference type="ChEBI" id="CHEBI:18420"/>
    </cofactor>
</comment>
<evidence type="ECO:0000256" key="3">
    <source>
        <dbReference type="ARBA" id="ARBA00022553"/>
    </source>
</evidence>
<comment type="caution">
    <text evidence="11">The sequence shown here is derived from an EMBL/GenBank/DDBJ whole genome shotgun (WGS) entry which is preliminary data.</text>
</comment>
<dbReference type="Pfam" id="PF02879">
    <property type="entry name" value="PGM_PMM_II"/>
    <property type="match status" value="1"/>
</dbReference>
<dbReference type="EMBL" id="DTBJ01000044">
    <property type="protein sequence ID" value="HGM59003.1"/>
    <property type="molecule type" value="Genomic_DNA"/>
</dbReference>
<evidence type="ECO:0000256" key="5">
    <source>
        <dbReference type="ARBA" id="ARBA00022842"/>
    </source>
</evidence>
<feature type="domain" description="Alpha-D-phosphohexomutase alpha/beta/alpha" evidence="10">
    <location>
        <begin position="150"/>
        <end position="247"/>
    </location>
</feature>
<name>A0A7C4H9Q2_STAMA</name>
<gene>
    <name evidence="12" type="ORF">ENT92_02225</name>
    <name evidence="11" type="ORF">ENU14_05415</name>
</gene>
<dbReference type="InterPro" id="IPR016066">
    <property type="entry name" value="A-D-PHexomutase_CS"/>
</dbReference>
<evidence type="ECO:0000256" key="4">
    <source>
        <dbReference type="ARBA" id="ARBA00022723"/>
    </source>
</evidence>
<dbReference type="SUPFAM" id="SSF53738">
    <property type="entry name" value="Phosphoglucomutase, first 3 domains"/>
    <property type="match status" value="3"/>
</dbReference>
<dbReference type="GO" id="GO:0016868">
    <property type="term" value="F:intramolecular phosphotransferase activity"/>
    <property type="evidence" value="ECO:0007669"/>
    <property type="project" value="InterPro"/>
</dbReference>
<dbReference type="Pfam" id="PF02878">
    <property type="entry name" value="PGM_PMM_I"/>
    <property type="match status" value="1"/>
</dbReference>
<evidence type="ECO:0000259" key="8">
    <source>
        <dbReference type="Pfam" id="PF00408"/>
    </source>
</evidence>
<evidence type="ECO:0000256" key="7">
    <source>
        <dbReference type="RuleBase" id="RU004326"/>
    </source>
</evidence>
<organism evidence="11">
    <name type="scientific">Staphylothermus marinus</name>
    <dbReference type="NCBI Taxonomy" id="2280"/>
    <lineage>
        <taxon>Archaea</taxon>
        <taxon>Thermoproteota</taxon>
        <taxon>Thermoprotei</taxon>
        <taxon>Desulfurococcales</taxon>
        <taxon>Desulfurococcaceae</taxon>
        <taxon>Staphylothermus</taxon>
    </lineage>
</organism>
<evidence type="ECO:0000259" key="9">
    <source>
        <dbReference type="Pfam" id="PF02878"/>
    </source>
</evidence>
<dbReference type="PRINTS" id="PR00509">
    <property type="entry name" value="PGMPMM"/>
</dbReference>
<feature type="domain" description="Alpha-D-phosphohexomutase C-terminal" evidence="8">
    <location>
        <begin position="391"/>
        <end position="445"/>
    </location>
</feature>
<dbReference type="Pfam" id="PF00408">
    <property type="entry name" value="PGM_PMM_IV"/>
    <property type="match status" value="1"/>
</dbReference>
<reference evidence="11" key="1">
    <citation type="journal article" date="2020" name="mSystems">
        <title>Genome- and Community-Level Interaction Insights into Carbon Utilization and Element Cycling Functions of Hydrothermarchaeota in Hydrothermal Sediment.</title>
        <authorList>
            <person name="Zhou Z."/>
            <person name="Liu Y."/>
            <person name="Xu W."/>
            <person name="Pan J."/>
            <person name="Luo Z.H."/>
            <person name="Li M."/>
        </authorList>
    </citation>
    <scope>NUCLEOTIDE SEQUENCE [LARGE SCALE GENOMIC DNA]</scope>
    <source>
        <strain evidence="12">SpSt-622</strain>
        <strain evidence="11">SpSt-642</strain>
    </source>
</reference>
<evidence type="ECO:0000259" key="10">
    <source>
        <dbReference type="Pfam" id="PF02879"/>
    </source>
</evidence>
<keyword evidence="5 7" id="KW-0460">Magnesium</keyword>
<evidence type="ECO:0000256" key="1">
    <source>
        <dbReference type="ARBA" id="ARBA00001946"/>
    </source>
</evidence>
<dbReference type="GO" id="GO:0005975">
    <property type="term" value="P:carbohydrate metabolic process"/>
    <property type="evidence" value="ECO:0007669"/>
    <property type="project" value="InterPro"/>
</dbReference>
<dbReference type="GO" id="GO:0000287">
    <property type="term" value="F:magnesium ion binding"/>
    <property type="evidence" value="ECO:0007669"/>
    <property type="project" value="InterPro"/>
</dbReference>
<dbReference type="InterPro" id="IPR016055">
    <property type="entry name" value="A-D-PHexomutase_a/b/a-I/II/III"/>
</dbReference>
<dbReference type="PANTHER" id="PTHR43771:SF1">
    <property type="entry name" value="PHOSPHOMANNOMUTASE"/>
    <property type="match status" value="1"/>
</dbReference>
<keyword evidence="3" id="KW-0597">Phosphoprotein</keyword>
<evidence type="ECO:0000256" key="6">
    <source>
        <dbReference type="ARBA" id="ARBA00023235"/>
    </source>
</evidence>
<dbReference type="InterPro" id="IPR005843">
    <property type="entry name" value="A-D-PHexomutase_C"/>
</dbReference>
<sequence length="467" mass="52814">MNLFGTAGIRLKYGLELDSILAYKIGLAVSSLKLSRESYIVYDTRTTSEILTLGLSAGLLSGGVDVNIIGLAPTPVAGYSARKYRAIGVSVTASHNPPEYNGFKLYDPEGYEFTRALEKIVEERVEKGVEPVEWNCVGKLFLGREHVIYEYLNDLVEYIGDFKKQWNPIIVIDIANGAAYKLSPELIRILGGKPLTINAYPSGFFPIRKPEPRKDVLENYMNLYREVKPAVILAHDGDADRVAVLDPVRGFVKQDCIIAFYAYLALSNRKGRVVVSIDTGRVVDDIVEKMNGTVERYVLGKIHERIKETGSENIIIAAEPWKLIDPQWGPWVDGLLQVGLITREIVSRGKPFVKILEDIGIREYPWDRRSYSFKPDSLREIVYNEIVEDLKSILGEPVNVIDIDGYRYEYSDYSWILVRKSGTEPKIRLYSEALSSDRLREMVSIIDRRIREIVKKQGGEIIEITIG</sequence>
<evidence type="ECO:0000313" key="11">
    <source>
        <dbReference type="EMBL" id="HGM59003.1"/>
    </source>
</evidence>
<accession>A0A7C4H9Q2</accession>
<dbReference type="AlphaFoldDB" id="A0A7C4H9Q2"/>
<dbReference type="Gene3D" id="3.40.120.10">
    <property type="entry name" value="Alpha-D-Glucose-1,6-Bisphosphate, subunit A, domain 3"/>
    <property type="match status" value="3"/>
</dbReference>
<dbReference type="InterPro" id="IPR005841">
    <property type="entry name" value="Alpha-D-phosphohexomutase_SF"/>
</dbReference>
<dbReference type="SUPFAM" id="SSF55957">
    <property type="entry name" value="Phosphoglucomutase, C-terminal domain"/>
    <property type="match status" value="1"/>
</dbReference>
<comment type="similarity">
    <text evidence="2 7">Belongs to the phosphohexose mutase family.</text>
</comment>
<dbReference type="PROSITE" id="PS00710">
    <property type="entry name" value="PGM_PMM"/>
    <property type="match status" value="1"/>
</dbReference>
<dbReference type="Gene3D" id="3.30.310.50">
    <property type="entry name" value="Alpha-D-phosphohexomutase, C-terminal domain"/>
    <property type="match status" value="1"/>
</dbReference>
<proteinExistence type="inferred from homology"/>
<dbReference type="InterPro" id="IPR005845">
    <property type="entry name" value="A-D-PHexomutase_a/b/a-II"/>
</dbReference>
<evidence type="ECO:0000313" key="12">
    <source>
        <dbReference type="EMBL" id="HGU65019.1"/>
    </source>
</evidence>
<dbReference type="PANTHER" id="PTHR43771">
    <property type="entry name" value="PHOSPHOMANNOMUTASE"/>
    <property type="match status" value="1"/>
</dbReference>
<keyword evidence="4 7" id="KW-0479">Metal-binding</keyword>
<keyword evidence="6" id="KW-0413">Isomerase</keyword>